<dbReference type="Proteomes" id="UP000247892">
    <property type="component" value="Unassembled WGS sequence"/>
</dbReference>
<proteinExistence type="inferred from homology"/>
<dbReference type="Pfam" id="PF13193">
    <property type="entry name" value="AMP-binding_C"/>
    <property type="match status" value="1"/>
</dbReference>
<evidence type="ECO:0000313" key="5">
    <source>
        <dbReference type="EMBL" id="PXY18530.1"/>
    </source>
</evidence>
<sequence length="493" mass="52383">MVDGSFAERIEHALREHAARGRTALVGEFGRVSYRDLADRAASAAATIHGWRLPPGSTLGIAAAKNPDAVAAFLGALRAGVCACFLEPRLSLDATTARIEEFGIARVVTGGGDFHVPQHTTQPIASLFPSTPSPHSEPLRWPGDDDHAVMLFTSGSTGRPKAIKLTHANLRCNAEGVLERTGITPDDVLLHIMPVHHTNGVNNQLIAPLLAGATVALVERFDASALESQLARYEPTIVTGVPTMYLRALDHLGPGYRRRRLRFLRCGSAPITPVQQQRIESAFGVPLVLSYGLSEATCTSTMNPPGARRVGSVGTVLNGQSVGIFAPGGAERVGAGEEGEVRIAGPALMEGYVGGEDSPIEDGWLRTGDLGRLDADGYLTITGRIKDVIIRGGENIAPGAIESVLARHSGVAQCAVVGVEHPDLGQVPRAYVVPASASSPPDEAEIRDYLRAELSRPYVPDRVHYLEDLPVNRVGKIDRNVLRELGRNGGGRA</sequence>
<evidence type="ECO:0000259" key="4">
    <source>
        <dbReference type="Pfam" id="PF13193"/>
    </source>
</evidence>
<dbReference type="InterPro" id="IPR000873">
    <property type="entry name" value="AMP-dep_synth/lig_dom"/>
</dbReference>
<dbReference type="PANTHER" id="PTHR43201">
    <property type="entry name" value="ACYL-COA SYNTHETASE"/>
    <property type="match status" value="1"/>
</dbReference>
<dbReference type="InterPro" id="IPR042099">
    <property type="entry name" value="ANL_N_sf"/>
</dbReference>
<dbReference type="InterPro" id="IPR020845">
    <property type="entry name" value="AMP-binding_CS"/>
</dbReference>
<evidence type="ECO:0000256" key="2">
    <source>
        <dbReference type="ARBA" id="ARBA00022598"/>
    </source>
</evidence>
<dbReference type="Gene3D" id="3.30.300.30">
    <property type="match status" value="1"/>
</dbReference>
<dbReference type="PROSITE" id="PS00455">
    <property type="entry name" value="AMP_BINDING"/>
    <property type="match status" value="1"/>
</dbReference>
<dbReference type="PANTHER" id="PTHR43201:SF5">
    <property type="entry name" value="MEDIUM-CHAIN ACYL-COA LIGASE ACSF2, MITOCHONDRIAL"/>
    <property type="match status" value="1"/>
</dbReference>
<dbReference type="InterPro" id="IPR045851">
    <property type="entry name" value="AMP-bd_C_sf"/>
</dbReference>
<dbReference type="GO" id="GO:0006631">
    <property type="term" value="P:fatty acid metabolic process"/>
    <property type="evidence" value="ECO:0007669"/>
    <property type="project" value="TreeGrafter"/>
</dbReference>
<gene>
    <name evidence="5" type="ORF">BA062_34955</name>
</gene>
<organism evidence="5 6">
    <name type="scientific">Prauserella flavalba</name>
    <dbReference type="NCBI Taxonomy" id="1477506"/>
    <lineage>
        <taxon>Bacteria</taxon>
        <taxon>Bacillati</taxon>
        <taxon>Actinomycetota</taxon>
        <taxon>Actinomycetes</taxon>
        <taxon>Pseudonocardiales</taxon>
        <taxon>Pseudonocardiaceae</taxon>
        <taxon>Prauserella</taxon>
    </lineage>
</organism>
<name>A0A318LGF1_9PSEU</name>
<evidence type="ECO:0000259" key="3">
    <source>
        <dbReference type="Pfam" id="PF00501"/>
    </source>
</evidence>
<keyword evidence="2" id="KW-0436">Ligase</keyword>
<dbReference type="CDD" id="cd04433">
    <property type="entry name" value="AFD_class_I"/>
    <property type="match status" value="1"/>
</dbReference>
<dbReference type="InterPro" id="IPR025110">
    <property type="entry name" value="AMP-bd_C"/>
</dbReference>
<accession>A0A318LGF1</accession>
<dbReference type="Gene3D" id="3.40.50.12780">
    <property type="entry name" value="N-terminal domain of ligase-like"/>
    <property type="match status" value="1"/>
</dbReference>
<evidence type="ECO:0008006" key="7">
    <source>
        <dbReference type="Google" id="ProtNLM"/>
    </source>
</evidence>
<dbReference type="RefSeq" id="WP_210407099.1">
    <property type="nucleotide sequence ID" value="NZ_JBHVKT010000013.1"/>
</dbReference>
<feature type="domain" description="AMP-binding enzyme C-terminal" evidence="4">
    <location>
        <begin position="401"/>
        <end position="476"/>
    </location>
</feature>
<keyword evidence="6" id="KW-1185">Reference proteome</keyword>
<protein>
    <recommendedName>
        <fullName evidence="7">AMP-dependent synthetase</fullName>
    </recommendedName>
</protein>
<comment type="similarity">
    <text evidence="1">Belongs to the ATP-dependent AMP-binding enzyme family.</text>
</comment>
<dbReference type="GO" id="GO:0031956">
    <property type="term" value="F:medium-chain fatty acid-CoA ligase activity"/>
    <property type="evidence" value="ECO:0007669"/>
    <property type="project" value="TreeGrafter"/>
</dbReference>
<dbReference type="AlphaFoldDB" id="A0A318LGF1"/>
<dbReference type="Pfam" id="PF00501">
    <property type="entry name" value="AMP-binding"/>
    <property type="match status" value="1"/>
</dbReference>
<dbReference type="EMBL" id="MASU01000020">
    <property type="protein sequence ID" value="PXY18530.1"/>
    <property type="molecule type" value="Genomic_DNA"/>
</dbReference>
<evidence type="ECO:0000313" key="6">
    <source>
        <dbReference type="Proteomes" id="UP000247892"/>
    </source>
</evidence>
<feature type="domain" description="AMP-dependent synthetase/ligase" evidence="3">
    <location>
        <begin position="20"/>
        <end position="352"/>
    </location>
</feature>
<dbReference type="SUPFAM" id="SSF56801">
    <property type="entry name" value="Acetyl-CoA synthetase-like"/>
    <property type="match status" value="1"/>
</dbReference>
<reference evidence="5 6" key="1">
    <citation type="submission" date="2016-07" db="EMBL/GenBank/DDBJ databases">
        <title>Draft genome sequence of Prauserella sp. YIM 121212, isolated from alkaline soil.</title>
        <authorList>
            <person name="Ruckert C."/>
            <person name="Albersmeier A."/>
            <person name="Jiang C.-L."/>
            <person name="Jiang Y."/>
            <person name="Kalinowski J."/>
            <person name="Schneider O."/>
            <person name="Winkler A."/>
            <person name="Zotchev S.B."/>
        </authorList>
    </citation>
    <scope>NUCLEOTIDE SEQUENCE [LARGE SCALE GENOMIC DNA]</scope>
    <source>
        <strain evidence="5 6">YIM 121212</strain>
    </source>
</reference>
<comment type="caution">
    <text evidence="5">The sequence shown here is derived from an EMBL/GenBank/DDBJ whole genome shotgun (WGS) entry which is preliminary data.</text>
</comment>
<evidence type="ECO:0000256" key="1">
    <source>
        <dbReference type="ARBA" id="ARBA00006432"/>
    </source>
</evidence>